<dbReference type="GO" id="GO:0010073">
    <property type="term" value="P:meristem maintenance"/>
    <property type="evidence" value="ECO:0007669"/>
    <property type="project" value="InterPro"/>
</dbReference>
<protein>
    <recommendedName>
        <fullName evidence="1">Aminotransferase-like plant mobile domain-containing protein</fullName>
    </recommendedName>
</protein>
<dbReference type="InterPro" id="IPR044824">
    <property type="entry name" value="MAIN-like"/>
</dbReference>
<evidence type="ECO:0000313" key="3">
    <source>
        <dbReference type="Proteomes" id="UP001152484"/>
    </source>
</evidence>
<evidence type="ECO:0000313" key="2">
    <source>
        <dbReference type="EMBL" id="CAH9078383.1"/>
    </source>
</evidence>
<comment type="caution">
    <text evidence="2">The sequence shown here is derived from an EMBL/GenBank/DDBJ whole genome shotgun (WGS) entry which is preliminary data.</text>
</comment>
<gene>
    <name evidence="2" type="ORF">CEURO_LOCUS6692</name>
</gene>
<organism evidence="2 3">
    <name type="scientific">Cuscuta europaea</name>
    <name type="common">European dodder</name>
    <dbReference type="NCBI Taxonomy" id="41803"/>
    <lineage>
        <taxon>Eukaryota</taxon>
        <taxon>Viridiplantae</taxon>
        <taxon>Streptophyta</taxon>
        <taxon>Embryophyta</taxon>
        <taxon>Tracheophyta</taxon>
        <taxon>Spermatophyta</taxon>
        <taxon>Magnoliopsida</taxon>
        <taxon>eudicotyledons</taxon>
        <taxon>Gunneridae</taxon>
        <taxon>Pentapetalae</taxon>
        <taxon>asterids</taxon>
        <taxon>lamiids</taxon>
        <taxon>Solanales</taxon>
        <taxon>Convolvulaceae</taxon>
        <taxon>Cuscuteae</taxon>
        <taxon>Cuscuta</taxon>
        <taxon>Cuscuta subgen. Cuscuta</taxon>
    </lineage>
</organism>
<dbReference type="Proteomes" id="UP001152484">
    <property type="component" value="Unassembled WGS sequence"/>
</dbReference>
<dbReference type="Pfam" id="PF10536">
    <property type="entry name" value="PMD"/>
    <property type="match status" value="1"/>
</dbReference>
<dbReference type="AlphaFoldDB" id="A0A9P1E4L3"/>
<dbReference type="PANTHER" id="PTHR46033:SF8">
    <property type="entry name" value="PROTEIN MAINTENANCE OF MERISTEMS-LIKE"/>
    <property type="match status" value="1"/>
</dbReference>
<evidence type="ECO:0000259" key="1">
    <source>
        <dbReference type="Pfam" id="PF10536"/>
    </source>
</evidence>
<accession>A0A9P1E4L3</accession>
<dbReference type="EMBL" id="CAMAPE010000010">
    <property type="protein sequence ID" value="CAH9078383.1"/>
    <property type="molecule type" value="Genomic_DNA"/>
</dbReference>
<feature type="domain" description="Aminotransferase-like plant mobile" evidence="1">
    <location>
        <begin position="72"/>
        <end position="202"/>
    </location>
</feature>
<dbReference type="InterPro" id="IPR019557">
    <property type="entry name" value="AminoTfrase-like_pln_mobile"/>
</dbReference>
<sequence>MDQNIPRPGPVNHSLLTLPLRAHRADRVWYEPNFKHSCLKCVSCPSAAFIDEERDQRVIHMLAYASFLGVEHIARMKVGHSLICALVKRWRSETHTFHLPFGEVGISLQDVAIILGLSIWGKPLSGPAVKGKAQWIDLCTQLCGFTPLEIDMRTSDITMSVVTCHSILPDSIDEEVTEHTRTLIWQLLEGFLFPDMSGTRIRL</sequence>
<dbReference type="PANTHER" id="PTHR46033">
    <property type="entry name" value="PROTEIN MAIN-LIKE 2"/>
    <property type="match status" value="1"/>
</dbReference>
<reference evidence="2" key="1">
    <citation type="submission" date="2022-07" db="EMBL/GenBank/DDBJ databases">
        <authorList>
            <person name="Macas J."/>
            <person name="Novak P."/>
            <person name="Neumann P."/>
        </authorList>
    </citation>
    <scope>NUCLEOTIDE SEQUENCE</scope>
</reference>
<keyword evidence="3" id="KW-1185">Reference proteome</keyword>
<name>A0A9P1E4L3_CUSEU</name>
<dbReference type="OrthoDB" id="1871193at2759"/>
<proteinExistence type="predicted"/>